<dbReference type="AlphaFoldDB" id="A0A1J4KJ80"/>
<reference evidence="2" key="1">
    <citation type="submission" date="2016-10" db="EMBL/GenBank/DDBJ databases">
        <authorList>
            <person name="Benchimol M."/>
            <person name="Almeida L.G."/>
            <person name="Vasconcelos A.T."/>
            <person name="Perreira-Neves A."/>
            <person name="Rosa I.A."/>
            <person name="Tasca T."/>
            <person name="Bogo M.R."/>
            <person name="de Souza W."/>
        </authorList>
    </citation>
    <scope>NUCLEOTIDE SEQUENCE [LARGE SCALE GENOMIC DNA]</scope>
    <source>
        <strain evidence="2">K</strain>
    </source>
</reference>
<name>A0A1J4KJ80_9EUKA</name>
<feature type="region of interest" description="Disordered" evidence="1">
    <location>
        <begin position="1"/>
        <end position="25"/>
    </location>
</feature>
<accession>A0A1J4KJ80</accession>
<feature type="compositionally biased region" description="Basic and acidic residues" evidence="1">
    <location>
        <begin position="1"/>
        <end position="12"/>
    </location>
</feature>
<keyword evidence="3" id="KW-1185">Reference proteome</keyword>
<dbReference type="Proteomes" id="UP000179807">
    <property type="component" value="Unassembled WGS sequence"/>
</dbReference>
<evidence type="ECO:0000256" key="1">
    <source>
        <dbReference type="SAM" id="MobiDB-lite"/>
    </source>
</evidence>
<organism evidence="2 3">
    <name type="scientific">Tritrichomonas foetus</name>
    <dbReference type="NCBI Taxonomy" id="1144522"/>
    <lineage>
        <taxon>Eukaryota</taxon>
        <taxon>Metamonada</taxon>
        <taxon>Parabasalia</taxon>
        <taxon>Tritrichomonadida</taxon>
        <taxon>Tritrichomonadidae</taxon>
        <taxon>Tritrichomonas</taxon>
    </lineage>
</organism>
<evidence type="ECO:0000313" key="2">
    <source>
        <dbReference type="EMBL" id="OHT09734.1"/>
    </source>
</evidence>
<dbReference type="RefSeq" id="XP_068362870.1">
    <property type="nucleotide sequence ID" value="XM_068501850.1"/>
</dbReference>
<dbReference type="EMBL" id="MLAK01000631">
    <property type="protein sequence ID" value="OHT09734.1"/>
    <property type="molecule type" value="Genomic_DNA"/>
</dbReference>
<gene>
    <name evidence="2" type="ORF">TRFO_21249</name>
</gene>
<proteinExistence type="predicted"/>
<comment type="caution">
    <text evidence="2">The sequence shown here is derived from an EMBL/GenBank/DDBJ whole genome shotgun (WGS) entry which is preliminary data.</text>
</comment>
<dbReference type="VEuPathDB" id="TrichDB:TRFO_21249"/>
<protein>
    <submittedName>
        <fullName evidence="2">Uncharacterized protein</fullName>
    </submittedName>
</protein>
<sequence length="121" mass="14053">MEANLYHETHEKEEEEGLESDGSFPSRVNIQFLPVTDDNDEFSDSSSLASFFSDNYTVPNIAELNNRANFGSLPPDSKLEKIFQRFTTQLDFLNRTVKMMNHRLNIIQYEVNDMKRQNGIE</sequence>
<evidence type="ECO:0000313" key="3">
    <source>
        <dbReference type="Proteomes" id="UP000179807"/>
    </source>
</evidence>
<dbReference type="GeneID" id="94836554"/>